<keyword evidence="1" id="KW-0812">Transmembrane</keyword>
<accession>A0A2S6I1H3</accession>
<gene>
    <name evidence="2" type="ORF">CLV84_3978</name>
</gene>
<dbReference type="PANTHER" id="PTHR39419:SF1">
    <property type="entry name" value="SLL0814 PROTEIN"/>
    <property type="match status" value="1"/>
</dbReference>
<feature type="transmembrane region" description="Helical" evidence="1">
    <location>
        <begin position="71"/>
        <end position="89"/>
    </location>
</feature>
<proteinExistence type="predicted"/>
<protein>
    <submittedName>
        <fullName evidence="2">Putative membrane protein</fullName>
    </submittedName>
</protein>
<feature type="transmembrane region" description="Helical" evidence="1">
    <location>
        <begin position="101"/>
        <end position="123"/>
    </location>
</feature>
<feature type="transmembrane region" description="Helical" evidence="1">
    <location>
        <begin position="204"/>
        <end position="221"/>
    </location>
</feature>
<dbReference type="PANTHER" id="PTHR39419">
    <property type="entry name" value="SLL0814 PROTEIN"/>
    <property type="match status" value="1"/>
</dbReference>
<dbReference type="Pfam" id="PF04240">
    <property type="entry name" value="Caroten_synth"/>
    <property type="match status" value="1"/>
</dbReference>
<name>A0A2S6I1H3_9BACT</name>
<reference evidence="2 3" key="1">
    <citation type="submission" date="2018-02" db="EMBL/GenBank/DDBJ databases">
        <title>Genomic Encyclopedia of Archaeal and Bacterial Type Strains, Phase II (KMG-II): from individual species to whole genera.</title>
        <authorList>
            <person name="Goeker M."/>
        </authorList>
    </citation>
    <scope>NUCLEOTIDE SEQUENCE [LARGE SCALE GENOMIC DNA]</scope>
    <source>
        <strain evidence="2 3">DSM 29526</strain>
    </source>
</reference>
<feature type="transmembrane region" description="Helical" evidence="1">
    <location>
        <begin position="169"/>
        <end position="192"/>
    </location>
</feature>
<evidence type="ECO:0000313" key="2">
    <source>
        <dbReference type="EMBL" id="PPK84814.1"/>
    </source>
</evidence>
<feature type="transmembrane region" description="Helical" evidence="1">
    <location>
        <begin position="135"/>
        <end position="157"/>
    </location>
</feature>
<evidence type="ECO:0000313" key="3">
    <source>
        <dbReference type="Proteomes" id="UP000237662"/>
    </source>
</evidence>
<dbReference type="AlphaFoldDB" id="A0A2S6I1H3"/>
<comment type="caution">
    <text evidence="2">The sequence shown here is derived from an EMBL/GenBank/DDBJ whole genome shotgun (WGS) entry which is preliminary data.</text>
</comment>
<dbReference type="InterPro" id="IPR007354">
    <property type="entry name" value="CruF-like"/>
</dbReference>
<keyword evidence="3" id="KW-1185">Reference proteome</keyword>
<keyword evidence="1" id="KW-0472">Membrane</keyword>
<sequence>MKEVTQPFREYGVFTLSENQDVLPHSPPSNTASDFHSLVPAERYLAAFLVFAFASGALAHTLPAVLPVTRYTTDGLLLVLNGLLIFSLYRRNGDVRLWRWLFLAYAFTFATEAVGVATGAVFGEYAYGATMWWQWLGVPFVIALNWCALTLATNDLAARVVDGPLPTALLASAVIALYDVAIEPVAISLDYWQWADNVVPLQNYLMWAVVAFVISLPLQWLRIRYRSPLLPVYLFAQLFFFIVLNVAL</sequence>
<dbReference type="OrthoDB" id="9811293at2"/>
<organism evidence="2 3">
    <name type="scientific">Neolewinella xylanilytica</name>
    <dbReference type="NCBI Taxonomy" id="1514080"/>
    <lineage>
        <taxon>Bacteria</taxon>
        <taxon>Pseudomonadati</taxon>
        <taxon>Bacteroidota</taxon>
        <taxon>Saprospiria</taxon>
        <taxon>Saprospirales</taxon>
        <taxon>Lewinellaceae</taxon>
        <taxon>Neolewinella</taxon>
    </lineage>
</organism>
<dbReference type="EMBL" id="PTJC01000007">
    <property type="protein sequence ID" value="PPK84814.1"/>
    <property type="molecule type" value="Genomic_DNA"/>
</dbReference>
<feature type="transmembrane region" description="Helical" evidence="1">
    <location>
        <begin position="44"/>
        <end position="65"/>
    </location>
</feature>
<feature type="transmembrane region" description="Helical" evidence="1">
    <location>
        <begin position="228"/>
        <end position="247"/>
    </location>
</feature>
<evidence type="ECO:0000256" key="1">
    <source>
        <dbReference type="SAM" id="Phobius"/>
    </source>
</evidence>
<keyword evidence="1" id="KW-1133">Transmembrane helix</keyword>
<dbReference type="Proteomes" id="UP000237662">
    <property type="component" value="Unassembled WGS sequence"/>
</dbReference>